<accession>A0A4D6LEX0</accession>
<name>A0A4D6LEX0_VIGUN</name>
<gene>
    <name evidence="1" type="ORF">DEO72_LG3g1703</name>
</gene>
<evidence type="ECO:0000313" key="1">
    <source>
        <dbReference type="EMBL" id="QCD87169.1"/>
    </source>
</evidence>
<dbReference type="EMBL" id="CP039347">
    <property type="protein sequence ID" value="QCD87169.1"/>
    <property type="molecule type" value="Genomic_DNA"/>
</dbReference>
<reference evidence="1 2" key="1">
    <citation type="submission" date="2019-04" db="EMBL/GenBank/DDBJ databases">
        <title>An improved genome assembly and genetic linkage map for asparagus bean, Vigna unguiculata ssp. sesquipedialis.</title>
        <authorList>
            <person name="Xia Q."/>
            <person name="Zhang R."/>
            <person name="Dong Y."/>
        </authorList>
    </citation>
    <scope>NUCLEOTIDE SEQUENCE [LARGE SCALE GENOMIC DNA]</scope>
    <source>
        <tissue evidence="1">Leaf</tissue>
    </source>
</reference>
<organism evidence="1 2">
    <name type="scientific">Vigna unguiculata</name>
    <name type="common">Cowpea</name>
    <dbReference type="NCBI Taxonomy" id="3917"/>
    <lineage>
        <taxon>Eukaryota</taxon>
        <taxon>Viridiplantae</taxon>
        <taxon>Streptophyta</taxon>
        <taxon>Embryophyta</taxon>
        <taxon>Tracheophyta</taxon>
        <taxon>Spermatophyta</taxon>
        <taxon>Magnoliopsida</taxon>
        <taxon>eudicotyledons</taxon>
        <taxon>Gunneridae</taxon>
        <taxon>Pentapetalae</taxon>
        <taxon>rosids</taxon>
        <taxon>fabids</taxon>
        <taxon>Fabales</taxon>
        <taxon>Fabaceae</taxon>
        <taxon>Papilionoideae</taxon>
        <taxon>50 kb inversion clade</taxon>
        <taxon>NPAAA clade</taxon>
        <taxon>indigoferoid/millettioid clade</taxon>
        <taxon>Phaseoleae</taxon>
        <taxon>Vigna</taxon>
    </lineage>
</organism>
<dbReference type="AlphaFoldDB" id="A0A4D6LEX0"/>
<protein>
    <submittedName>
        <fullName evidence="1">Uncharacterized protein</fullName>
    </submittedName>
</protein>
<dbReference type="Proteomes" id="UP000501690">
    <property type="component" value="Linkage Group LG3"/>
</dbReference>
<evidence type="ECO:0000313" key="2">
    <source>
        <dbReference type="Proteomes" id="UP000501690"/>
    </source>
</evidence>
<sequence length="138" mass="15558">MNAATDAASHYDVSFPTSSQRHAATFSLGLSKTWVPLSFAFHTPRYMVEHHNSSKDEAPIKRPIRRATSLRQLLIRRANIQKTVVDIDVDTSITTGPNADVFKSYLGMFARERISILTPSFDHVTKVDRNMIWQGLLA</sequence>
<proteinExistence type="predicted"/>
<keyword evidence="2" id="KW-1185">Reference proteome</keyword>